<accession>A0ABS4PGG3</accession>
<dbReference type="Proteomes" id="UP000741013">
    <property type="component" value="Unassembled WGS sequence"/>
</dbReference>
<evidence type="ECO:0000313" key="1">
    <source>
        <dbReference type="EMBL" id="MBP2178495.1"/>
    </source>
</evidence>
<sequence>MWRNRARRAAGILVLVTLLSGCASTIIGKPSPDQAALAQVEDERSPLTAAAAFGDYTTIDYCSLMDAAALGRTAEVVDPPRVSLDNCIAKVKVDGQEADLAVGSVLDEQARSEYTTTTTEVTGGTELKRRLTIEKPSSEYDGSCYRYLVFADEFSLQANVNSLSTSGTDLAPERLCPLLEAALEHAASVVVEKRVGHLSFPAGSLGSIDACSVATDAEIGAHLGSTQTARRTLTKHSCRWGRIGEDYVSLYFSVDLPVPAGAGYVPETLGGRQAMVWTSTDSYCSAQTTLKPWPGAQKGEVETVSIFVSRYDGGDPCGVMRNVANTVFPRLPA</sequence>
<evidence type="ECO:0008006" key="3">
    <source>
        <dbReference type="Google" id="ProtNLM"/>
    </source>
</evidence>
<organism evidence="1 2">
    <name type="scientific">Amycolatopsis magusensis</name>
    <dbReference type="NCBI Taxonomy" id="882444"/>
    <lineage>
        <taxon>Bacteria</taxon>
        <taxon>Bacillati</taxon>
        <taxon>Actinomycetota</taxon>
        <taxon>Actinomycetes</taxon>
        <taxon>Pseudonocardiales</taxon>
        <taxon>Pseudonocardiaceae</taxon>
        <taxon>Amycolatopsis</taxon>
    </lineage>
</organism>
<protein>
    <recommendedName>
        <fullName evidence="3">DUF3558 domain-containing protein</fullName>
    </recommendedName>
</protein>
<dbReference type="PROSITE" id="PS51257">
    <property type="entry name" value="PROKAR_LIPOPROTEIN"/>
    <property type="match status" value="1"/>
</dbReference>
<keyword evidence="2" id="KW-1185">Reference proteome</keyword>
<evidence type="ECO:0000313" key="2">
    <source>
        <dbReference type="Proteomes" id="UP000741013"/>
    </source>
</evidence>
<proteinExistence type="predicted"/>
<gene>
    <name evidence="1" type="ORF">JOM49_000021</name>
</gene>
<comment type="caution">
    <text evidence="1">The sequence shown here is derived from an EMBL/GenBank/DDBJ whole genome shotgun (WGS) entry which is preliminary data.</text>
</comment>
<dbReference type="EMBL" id="JAGGMS010000001">
    <property type="protein sequence ID" value="MBP2178495.1"/>
    <property type="molecule type" value="Genomic_DNA"/>
</dbReference>
<name>A0ABS4PGG3_9PSEU</name>
<dbReference type="RefSeq" id="WP_209662143.1">
    <property type="nucleotide sequence ID" value="NZ_JAGGMS010000001.1"/>
</dbReference>
<reference evidence="1 2" key="1">
    <citation type="submission" date="2021-03" db="EMBL/GenBank/DDBJ databases">
        <title>Sequencing the genomes of 1000 actinobacteria strains.</title>
        <authorList>
            <person name="Klenk H.-P."/>
        </authorList>
    </citation>
    <scope>NUCLEOTIDE SEQUENCE [LARGE SCALE GENOMIC DNA]</scope>
    <source>
        <strain evidence="1 2">DSM 45510</strain>
    </source>
</reference>